<comment type="caution">
    <text evidence="10">The sequence shown here is derived from an EMBL/GenBank/DDBJ whole genome shotgun (WGS) entry which is preliminary data.</text>
</comment>
<keyword evidence="6" id="KW-0413">Isomerase</keyword>
<evidence type="ECO:0000256" key="3">
    <source>
        <dbReference type="ARBA" id="ARBA00006347"/>
    </source>
</evidence>
<dbReference type="Pfam" id="PF13848">
    <property type="entry name" value="Thioredoxin_6"/>
    <property type="match status" value="1"/>
</dbReference>
<evidence type="ECO:0000256" key="4">
    <source>
        <dbReference type="ARBA" id="ARBA00012723"/>
    </source>
</evidence>
<dbReference type="OrthoDB" id="427280at2759"/>
<protein>
    <recommendedName>
        <fullName evidence="4">protein disulfide-isomerase</fullName>
        <ecNumber evidence="4">5.3.4.1</ecNumber>
    </recommendedName>
</protein>
<evidence type="ECO:0000313" key="11">
    <source>
        <dbReference type="Proteomes" id="UP000751190"/>
    </source>
</evidence>
<evidence type="ECO:0000256" key="2">
    <source>
        <dbReference type="ARBA" id="ARBA00004319"/>
    </source>
</evidence>
<evidence type="ECO:0000256" key="8">
    <source>
        <dbReference type="SAM" id="SignalP"/>
    </source>
</evidence>
<dbReference type="AlphaFoldDB" id="A0A8J5XBQ2"/>
<dbReference type="Pfam" id="PF00085">
    <property type="entry name" value="Thioredoxin"/>
    <property type="match status" value="1"/>
</dbReference>
<proteinExistence type="inferred from homology"/>
<evidence type="ECO:0000313" key="10">
    <source>
        <dbReference type="EMBL" id="KAG8460335.1"/>
    </source>
</evidence>
<keyword evidence="11" id="KW-1185">Reference proteome</keyword>
<dbReference type="PANTHER" id="PTHR18929:SF132">
    <property type="entry name" value="PROTEIN DISULFIDE-ISOMERASE A3"/>
    <property type="match status" value="1"/>
</dbReference>
<dbReference type="InterPro" id="IPR036249">
    <property type="entry name" value="Thioredoxin-like_sf"/>
</dbReference>
<dbReference type="EC" id="5.3.4.1" evidence="4"/>
<keyword evidence="7" id="KW-0676">Redox-active center</keyword>
<evidence type="ECO:0000256" key="5">
    <source>
        <dbReference type="ARBA" id="ARBA00022824"/>
    </source>
</evidence>
<sequence>MRWVLLGALGAAALSAPPDDALPAALSAGSFNVSKASLRARLAESGGALLLAFSSPGCRFCRSYEPEYAAYAAGAPPVPLARVDASAEKELAARYDATSLPAIVLLTEHGRRHQQYKGSHDALALASYARSRVAPRVRVLAPGLGAVDELQGAPRGEADVLAIGLFRSPDDDEADELDDLAELADALRASRPDAPVVVARATLSADDLVELARRRRWVERTPSIALWVGPGAQPRAHANLDEQLDGGLSLALWATRKSLPRVSWLTEANFHTYAASELPMLIVFVDPAQSYRAERAALDAVAPEFDGRCVFVLCDGVKFRYRKIALGLTGDALPAMALNTKDEHARYPYDGPQLRIAEPGAVRGFVADYLAGRLRPKLPEDTVTPRGDAPPPAGPVPLAGGGVYTPATPRGLEHVRNLTAADAEEALGDVRTDVLLLLFSSAQCGHTCLEQALYFSKAAARLHELGVRTVAPCRLDLATHALPPSLPVPLHGLPIVLMLPAADKQPPFRFLEGEMKPKRLLYFAQHHATHRFELPENPHLDREQNAMWHEQVGALPDERRARALESLLPEQF</sequence>
<dbReference type="PANTHER" id="PTHR18929">
    <property type="entry name" value="PROTEIN DISULFIDE ISOMERASE"/>
    <property type="match status" value="1"/>
</dbReference>
<reference evidence="10" key="1">
    <citation type="submission" date="2021-05" db="EMBL/GenBank/DDBJ databases">
        <title>The genome of the haptophyte Pavlova lutheri (Diacronema luteri, Pavlovales) - a model for lipid biosynthesis in eukaryotic algae.</title>
        <authorList>
            <person name="Hulatt C.J."/>
            <person name="Posewitz M.C."/>
        </authorList>
    </citation>
    <scope>NUCLEOTIDE SEQUENCE</scope>
    <source>
        <strain evidence="10">NIVA-4/92</strain>
    </source>
</reference>
<dbReference type="GO" id="GO:0003756">
    <property type="term" value="F:protein disulfide isomerase activity"/>
    <property type="evidence" value="ECO:0007669"/>
    <property type="project" value="UniProtKB-EC"/>
</dbReference>
<dbReference type="EMBL" id="JAGTXO010000033">
    <property type="protein sequence ID" value="KAG8460335.1"/>
    <property type="molecule type" value="Genomic_DNA"/>
</dbReference>
<feature type="domain" description="Thioredoxin" evidence="9">
    <location>
        <begin position="33"/>
        <end position="129"/>
    </location>
</feature>
<evidence type="ECO:0000256" key="7">
    <source>
        <dbReference type="ARBA" id="ARBA00023284"/>
    </source>
</evidence>
<dbReference type="InterPro" id="IPR013766">
    <property type="entry name" value="Thioredoxin_domain"/>
</dbReference>
<dbReference type="CDD" id="cd02961">
    <property type="entry name" value="PDI_a_family"/>
    <property type="match status" value="1"/>
</dbReference>
<dbReference type="GO" id="GO:0005788">
    <property type="term" value="C:endoplasmic reticulum lumen"/>
    <property type="evidence" value="ECO:0007669"/>
    <property type="project" value="UniProtKB-SubCell"/>
</dbReference>
<dbReference type="Proteomes" id="UP000751190">
    <property type="component" value="Unassembled WGS sequence"/>
</dbReference>
<feature type="signal peptide" evidence="8">
    <location>
        <begin position="1"/>
        <end position="15"/>
    </location>
</feature>
<dbReference type="GO" id="GO:0006457">
    <property type="term" value="P:protein folding"/>
    <property type="evidence" value="ECO:0007669"/>
    <property type="project" value="TreeGrafter"/>
</dbReference>
<evidence type="ECO:0000256" key="1">
    <source>
        <dbReference type="ARBA" id="ARBA00001182"/>
    </source>
</evidence>
<gene>
    <name evidence="10" type="ORF">KFE25_011826</name>
</gene>
<dbReference type="OMA" id="PRMENHY"/>
<comment type="catalytic activity">
    <reaction evidence="1">
        <text>Catalyzes the rearrangement of -S-S- bonds in proteins.</text>
        <dbReference type="EC" id="5.3.4.1"/>
    </reaction>
</comment>
<keyword evidence="8" id="KW-0732">Signal</keyword>
<organism evidence="10 11">
    <name type="scientific">Diacronema lutheri</name>
    <name type="common">Unicellular marine alga</name>
    <name type="synonym">Monochrysis lutheri</name>
    <dbReference type="NCBI Taxonomy" id="2081491"/>
    <lineage>
        <taxon>Eukaryota</taxon>
        <taxon>Haptista</taxon>
        <taxon>Haptophyta</taxon>
        <taxon>Pavlovophyceae</taxon>
        <taxon>Pavlovales</taxon>
        <taxon>Pavlovaceae</taxon>
        <taxon>Diacronema</taxon>
    </lineage>
</organism>
<feature type="chain" id="PRO_5035156927" description="protein disulfide-isomerase" evidence="8">
    <location>
        <begin position="16"/>
        <end position="572"/>
    </location>
</feature>
<dbReference type="CDD" id="cd02982">
    <property type="entry name" value="PDI_b'_family"/>
    <property type="match status" value="1"/>
</dbReference>
<dbReference type="GO" id="GO:0034976">
    <property type="term" value="P:response to endoplasmic reticulum stress"/>
    <property type="evidence" value="ECO:0007669"/>
    <property type="project" value="TreeGrafter"/>
</dbReference>
<evidence type="ECO:0000259" key="9">
    <source>
        <dbReference type="Pfam" id="PF00085"/>
    </source>
</evidence>
<dbReference type="SUPFAM" id="SSF52833">
    <property type="entry name" value="Thioredoxin-like"/>
    <property type="match status" value="2"/>
</dbReference>
<comment type="subcellular location">
    <subcellularLocation>
        <location evidence="2">Endoplasmic reticulum lumen</location>
    </subcellularLocation>
</comment>
<comment type="similarity">
    <text evidence="3">Belongs to the protein disulfide isomerase family.</text>
</comment>
<keyword evidence="5" id="KW-0256">Endoplasmic reticulum</keyword>
<accession>A0A8J5XBQ2</accession>
<dbReference type="Gene3D" id="3.40.30.10">
    <property type="entry name" value="Glutaredoxin"/>
    <property type="match status" value="2"/>
</dbReference>
<name>A0A8J5XBQ2_DIALT</name>
<evidence type="ECO:0000256" key="6">
    <source>
        <dbReference type="ARBA" id="ARBA00023235"/>
    </source>
</evidence>